<organism evidence="2 3">
    <name type="scientific">Populus trichocarpa</name>
    <name type="common">Western balsam poplar</name>
    <name type="synonym">Populus balsamifera subsp. trichocarpa</name>
    <dbReference type="NCBI Taxonomy" id="3694"/>
    <lineage>
        <taxon>Eukaryota</taxon>
        <taxon>Viridiplantae</taxon>
        <taxon>Streptophyta</taxon>
        <taxon>Embryophyta</taxon>
        <taxon>Tracheophyta</taxon>
        <taxon>Spermatophyta</taxon>
        <taxon>Magnoliopsida</taxon>
        <taxon>eudicotyledons</taxon>
        <taxon>Gunneridae</taxon>
        <taxon>Pentapetalae</taxon>
        <taxon>rosids</taxon>
        <taxon>fabids</taxon>
        <taxon>Malpighiales</taxon>
        <taxon>Salicaceae</taxon>
        <taxon>Saliceae</taxon>
        <taxon>Populus</taxon>
    </lineage>
</organism>
<name>B9HWR8_POPTR</name>
<accession>B9HWR8</accession>
<evidence type="ECO:0000313" key="3">
    <source>
        <dbReference type="Proteomes" id="UP000006729"/>
    </source>
</evidence>
<dbReference type="EMBL" id="CM009299">
    <property type="protein sequence ID" value="PNT16350.1"/>
    <property type="molecule type" value="Genomic_DNA"/>
</dbReference>
<proteinExistence type="predicted"/>
<evidence type="ECO:0000256" key="1">
    <source>
        <dbReference type="SAM" id="MobiDB-lite"/>
    </source>
</evidence>
<feature type="compositionally biased region" description="Basic and acidic residues" evidence="1">
    <location>
        <begin position="1"/>
        <end position="12"/>
    </location>
</feature>
<keyword evidence="3" id="KW-1185">Reference proteome</keyword>
<sequence>MKKEQTKTSKDREEEDGAVDGVKHNGFSGSRDFLGDWFGYFRFYCFHSLLCCFPSQRQACVLIHLSSLNHPLVFLSKSCGYNVDDLFLDEAAAL</sequence>
<evidence type="ECO:0000313" key="2">
    <source>
        <dbReference type="EMBL" id="PNT16350.1"/>
    </source>
</evidence>
<gene>
    <name evidence="2" type="ORF">POPTR_010G135000</name>
</gene>
<dbReference type="Proteomes" id="UP000006729">
    <property type="component" value="Chromosome 10"/>
</dbReference>
<protein>
    <submittedName>
        <fullName evidence="2">Uncharacterized protein</fullName>
    </submittedName>
</protein>
<dbReference type="HOGENOM" id="CLU_2390146_0_0_1"/>
<dbReference type="InParanoid" id="B9HWR8"/>
<feature type="region of interest" description="Disordered" evidence="1">
    <location>
        <begin position="1"/>
        <end position="29"/>
    </location>
</feature>
<reference evidence="2 3" key="1">
    <citation type="journal article" date="2006" name="Science">
        <title>The genome of black cottonwood, Populus trichocarpa (Torr. &amp; Gray).</title>
        <authorList>
            <person name="Tuskan G.A."/>
            <person name="Difazio S."/>
            <person name="Jansson S."/>
            <person name="Bohlmann J."/>
            <person name="Grigoriev I."/>
            <person name="Hellsten U."/>
            <person name="Putnam N."/>
            <person name="Ralph S."/>
            <person name="Rombauts S."/>
            <person name="Salamov A."/>
            <person name="Schein J."/>
            <person name="Sterck L."/>
            <person name="Aerts A."/>
            <person name="Bhalerao R.R."/>
            <person name="Bhalerao R.P."/>
            <person name="Blaudez D."/>
            <person name="Boerjan W."/>
            <person name="Brun A."/>
            <person name="Brunner A."/>
            <person name="Busov V."/>
            <person name="Campbell M."/>
            <person name="Carlson J."/>
            <person name="Chalot M."/>
            <person name="Chapman J."/>
            <person name="Chen G.L."/>
            <person name="Cooper D."/>
            <person name="Coutinho P.M."/>
            <person name="Couturier J."/>
            <person name="Covert S."/>
            <person name="Cronk Q."/>
            <person name="Cunningham R."/>
            <person name="Davis J."/>
            <person name="Degroeve S."/>
            <person name="Dejardin A."/>
            <person name="Depamphilis C."/>
            <person name="Detter J."/>
            <person name="Dirks B."/>
            <person name="Dubchak I."/>
            <person name="Duplessis S."/>
            <person name="Ehlting J."/>
            <person name="Ellis B."/>
            <person name="Gendler K."/>
            <person name="Goodstein D."/>
            <person name="Gribskov M."/>
            <person name="Grimwood J."/>
            <person name="Groover A."/>
            <person name="Gunter L."/>
            <person name="Hamberger B."/>
            <person name="Heinze B."/>
            <person name="Helariutta Y."/>
            <person name="Henrissat B."/>
            <person name="Holligan D."/>
            <person name="Holt R."/>
            <person name="Huang W."/>
            <person name="Islam-Faridi N."/>
            <person name="Jones S."/>
            <person name="Jones-Rhoades M."/>
            <person name="Jorgensen R."/>
            <person name="Joshi C."/>
            <person name="Kangasjarvi J."/>
            <person name="Karlsson J."/>
            <person name="Kelleher C."/>
            <person name="Kirkpatrick R."/>
            <person name="Kirst M."/>
            <person name="Kohler A."/>
            <person name="Kalluri U."/>
            <person name="Larimer F."/>
            <person name="Leebens-Mack J."/>
            <person name="Leple J.C."/>
            <person name="Locascio P."/>
            <person name="Lou Y."/>
            <person name="Lucas S."/>
            <person name="Martin F."/>
            <person name="Montanini B."/>
            <person name="Napoli C."/>
            <person name="Nelson D.R."/>
            <person name="Nelson C."/>
            <person name="Nieminen K."/>
            <person name="Nilsson O."/>
            <person name="Pereda V."/>
            <person name="Peter G."/>
            <person name="Philippe R."/>
            <person name="Pilate G."/>
            <person name="Poliakov A."/>
            <person name="Razumovskaya J."/>
            <person name="Richardson P."/>
            <person name="Rinaldi C."/>
            <person name="Ritland K."/>
            <person name="Rouze P."/>
            <person name="Ryaboy D."/>
            <person name="Schmutz J."/>
            <person name="Schrader J."/>
            <person name="Segerman B."/>
            <person name="Shin H."/>
            <person name="Siddiqui A."/>
            <person name="Sterky F."/>
            <person name="Terry A."/>
            <person name="Tsai C.J."/>
            <person name="Uberbacher E."/>
            <person name="Unneberg P."/>
            <person name="Vahala J."/>
            <person name="Wall K."/>
            <person name="Wessler S."/>
            <person name="Yang G."/>
            <person name="Yin T."/>
            <person name="Douglas C."/>
            <person name="Marra M."/>
            <person name="Sandberg G."/>
            <person name="Van de Peer Y."/>
            <person name="Rokhsar D."/>
        </authorList>
    </citation>
    <scope>NUCLEOTIDE SEQUENCE [LARGE SCALE GENOMIC DNA]</scope>
    <source>
        <strain evidence="3">cv. Nisqually</strain>
    </source>
</reference>
<dbReference type="AlphaFoldDB" id="B9HWR8"/>